<feature type="compositionally biased region" description="Basic and acidic residues" evidence="7">
    <location>
        <begin position="758"/>
        <end position="772"/>
    </location>
</feature>
<dbReference type="Proteomes" id="UP000636709">
    <property type="component" value="Unassembled WGS sequence"/>
</dbReference>
<dbReference type="SUPFAM" id="SSF52540">
    <property type="entry name" value="P-loop containing nucleoside triphosphate hydrolases"/>
    <property type="match status" value="2"/>
</dbReference>
<feature type="compositionally biased region" description="Acidic residues" evidence="7">
    <location>
        <begin position="413"/>
        <end position="433"/>
    </location>
</feature>
<dbReference type="PROSITE" id="PS51192">
    <property type="entry name" value="HELICASE_ATP_BIND_1"/>
    <property type="match status" value="1"/>
</dbReference>
<evidence type="ECO:0000259" key="9">
    <source>
        <dbReference type="PROSITE" id="PS51194"/>
    </source>
</evidence>
<dbReference type="CDD" id="cd18793">
    <property type="entry name" value="SF2_C_SNF"/>
    <property type="match status" value="1"/>
</dbReference>
<keyword evidence="3" id="KW-0378">Hydrolase</keyword>
<dbReference type="Gene3D" id="3.40.50.10810">
    <property type="entry name" value="Tandem AAA-ATPase domain"/>
    <property type="match status" value="1"/>
</dbReference>
<dbReference type="Gene3D" id="3.40.50.300">
    <property type="entry name" value="P-loop containing nucleotide triphosphate hydrolases"/>
    <property type="match status" value="1"/>
</dbReference>
<dbReference type="InterPro" id="IPR044567">
    <property type="entry name" value="CLSY/DRD1"/>
</dbReference>
<keyword evidence="5" id="KW-0067">ATP-binding</keyword>
<dbReference type="Pfam" id="PF00176">
    <property type="entry name" value="SNF2-rel_dom"/>
    <property type="match status" value="1"/>
</dbReference>
<feature type="region of interest" description="Disordered" evidence="7">
    <location>
        <begin position="649"/>
        <end position="668"/>
    </location>
</feature>
<dbReference type="GO" id="GO:0005524">
    <property type="term" value="F:ATP binding"/>
    <property type="evidence" value="ECO:0007669"/>
    <property type="project" value="UniProtKB-KW"/>
</dbReference>
<sequence>MGRAGRRARGRRGESLAAARAEAPSSSSRARRHGKGPVVVIDLGDDDDDDDRGGGTRGRAREAADGAAGRGRRGRSTAASSPAPAPPSPPPPAPMMVPAGAVAMRTRSRRRAIQAAVEAPEEARPKRRRKGASSDVAEASVGRVSKAAGASRSTPRDKRRGRDRDRDRSRRASEPASTGRTRKRRGKQLEAETGVVEAPGRGERAKLSRGNANDDDGGRGDNASDDGSAEARTGGANAKKGNRDRRRATGGDQIQEHCVAGEATALDLNYLTNELVSAGAGEVEGSGDEVGRRDGGSNVNEETGDSGNREPAPITNAVADETAPFEDDYDNEMLEEQLVADVIRAYSNGGDLDADGVDWEAEDEMEFDDDDADFMDDGDEDGMTGPMQDHDEMGMHELVNRSVVLGQGRCQEEEAEDEMEFDDDADFMDDADEGGMPGLMQDNDKMGTQELVNHSVVLGQGRCQEEEAEEEEQGGEQQEEAADIKDGVISKGEATPGSDQQGLHVEILDSDEEVKVLENVSIAPSRKASVQAKLPTMPCVAWRTRSSWGISQDRLSYDTYFEALSDEPKEEDDDTEVELDEEEEDSDDDGNSETCNKDEEDEEEEEEEEAERRKLKNRIYTSDDDMIDSTFSTSRFGDSTVPTSRFGDSTVRTSRFGGSTVPTSRFGDSTVPTSRYDIEWEEDNKDANVDILQPISFKKATKWNPVAVGNDTFTEQQKQSRFTWELERRKKLKLGVTETHHLYERDLDSDSSASGSDQIKRYGLKRDGDHKVGTKKKHPSTKSGKKSSHATMLKRQSLLKLLIDKMSSDKNGESFLFDQNPQIQFIFKEMHPLVFSFGDEDLTPADRPEQERALDMLWADFDFALESENIGTYYDDEGQENGNQLDFALAPVTPCSRGKHEFIIDDQIGIRCKYCSLVNLEIKFMFPSLVSGFAEKSAWPNAKGVKNALMFNDLFEEADSSAEHSQDFHLFGTVWDLIPGVISTMYEHQREAFEFMWTNLVGDIRLDELKHGAKPGVVGGCVICHAPGTGKTRLAIVFIQTYMKVFPDCRPVIIAPRGMLFAWDEEFKKWNIDIPFHIMNTTDYTGKEDRDICKLIKKEHRTEKLTRLVKLLSWNKGHGILGISYGLYTKLTSEKPGCTEENKVRSILLDNPGLLVLDEGHTPRNERSVMWKTLGKVKTEKRIILSGTPFQNNFLELYNILCLVRPRFGEMFLTKGRVGRRHYVSKKQKDKFSDKYEKGVWASLTSNVTDDNAEKVRSILKPFVHIHNGNILRTLPGLRESVIILKPPPLQKSIIRKVENIGSGNNFEHEYVISLASTHPSLVTAINMSEEEASLIDKPMLGRLRSNPYEGVKTRFVIEVVRLCEALREKVLIFSQFIQPLELIKEHLRKFFKWREGKEILQMDGKILPRYRQASIEAFNNPNNESRVLLASTRACCEGISLTGASRVVLLDVVWNPAVGRQAISRAFRIGQKKFVYTYNLITYGTGEGDKYDRQAEKDHLSKLVFSTEDEFNNVRNMLSKAEMEHCSKLISEDKVLEEMTSHGQLKGMFLKIHYPPTESNIVYTYNQIAPA</sequence>
<feature type="domain" description="Helicase C-terminal" evidence="9">
    <location>
        <begin position="1359"/>
        <end position="1516"/>
    </location>
</feature>
<evidence type="ECO:0000256" key="2">
    <source>
        <dbReference type="ARBA" id="ARBA00022741"/>
    </source>
</evidence>
<dbReference type="InterPro" id="IPR049730">
    <property type="entry name" value="SNF2/RAD54-like_C"/>
</dbReference>
<reference evidence="10" key="1">
    <citation type="submission" date="2020-07" db="EMBL/GenBank/DDBJ databases">
        <title>Genome sequence and genetic diversity analysis of an under-domesticated orphan crop, white fonio (Digitaria exilis).</title>
        <authorList>
            <person name="Bennetzen J.L."/>
            <person name="Chen S."/>
            <person name="Ma X."/>
            <person name="Wang X."/>
            <person name="Yssel A.E.J."/>
            <person name="Chaluvadi S.R."/>
            <person name="Johnson M."/>
            <person name="Gangashetty P."/>
            <person name="Hamidou F."/>
            <person name="Sanogo M.D."/>
            <person name="Zwaenepoel A."/>
            <person name="Wallace J."/>
            <person name="Van De Peer Y."/>
            <person name="Van Deynze A."/>
        </authorList>
    </citation>
    <scope>NUCLEOTIDE SEQUENCE</scope>
    <source>
        <tissue evidence="10">Leaves</tissue>
    </source>
</reference>
<feature type="compositionally biased region" description="Acidic residues" evidence="7">
    <location>
        <begin position="366"/>
        <end position="382"/>
    </location>
</feature>
<evidence type="ECO:0000256" key="1">
    <source>
        <dbReference type="ARBA" id="ARBA00004123"/>
    </source>
</evidence>
<feature type="region of interest" description="Disordered" evidence="7">
    <location>
        <begin position="458"/>
        <end position="511"/>
    </location>
</feature>
<protein>
    <submittedName>
        <fullName evidence="10">Uncharacterized protein</fullName>
    </submittedName>
</protein>
<feature type="region of interest" description="Disordered" evidence="7">
    <location>
        <begin position="561"/>
        <end position="619"/>
    </location>
</feature>
<feature type="compositionally biased region" description="Acidic residues" evidence="7">
    <location>
        <begin position="564"/>
        <end position="591"/>
    </location>
</feature>
<dbReference type="GO" id="GO:0016787">
    <property type="term" value="F:hydrolase activity"/>
    <property type="evidence" value="ECO:0007669"/>
    <property type="project" value="UniProtKB-KW"/>
</dbReference>
<accession>A0A835KQC4</accession>
<evidence type="ECO:0000256" key="7">
    <source>
        <dbReference type="SAM" id="MobiDB-lite"/>
    </source>
</evidence>
<feature type="domain" description="Helicase ATP-binding" evidence="8">
    <location>
        <begin position="1020"/>
        <end position="1207"/>
    </location>
</feature>
<dbReference type="OrthoDB" id="2020972at2759"/>
<evidence type="ECO:0000256" key="3">
    <source>
        <dbReference type="ARBA" id="ARBA00022801"/>
    </source>
</evidence>
<evidence type="ECO:0000259" key="8">
    <source>
        <dbReference type="PROSITE" id="PS51192"/>
    </source>
</evidence>
<dbReference type="InterPro" id="IPR027417">
    <property type="entry name" value="P-loop_NTPase"/>
</dbReference>
<feature type="compositionally biased region" description="Pro residues" evidence="7">
    <location>
        <begin position="83"/>
        <end position="95"/>
    </location>
</feature>
<dbReference type="InterPro" id="IPR000330">
    <property type="entry name" value="SNF2_N"/>
</dbReference>
<evidence type="ECO:0000256" key="6">
    <source>
        <dbReference type="ARBA" id="ARBA00023242"/>
    </source>
</evidence>
<dbReference type="SMART" id="SM00490">
    <property type="entry name" value="HELICc"/>
    <property type="match status" value="1"/>
</dbReference>
<dbReference type="InterPro" id="IPR038718">
    <property type="entry name" value="SNF2-like_sf"/>
</dbReference>
<name>A0A835KQC4_9POAL</name>
<dbReference type="GO" id="GO:0005634">
    <property type="term" value="C:nucleus"/>
    <property type="evidence" value="ECO:0007669"/>
    <property type="project" value="UniProtKB-SubCell"/>
</dbReference>
<comment type="caution">
    <text evidence="10">The sequence shown here is derived from an EMBL/GenBank/DDBJ whole genome shotgun (WGS) entry which is preliminary data.</text>
</comment>
<feature type="region of interest" description="Disordered" evidence="7">
    <location>
        <begin position="1"/>
        <end position="256"/>
    </location>
</feature>
<gene>
    <name evidence="10" type="ORF">HU200_008240</name>
</gene>
<evidence type="ECO:0000256" key="4">
    <source>
        <dbReference type="ARBA" id="ARBA00022806"/>
    </source>
</evidence>
<comment type="subcellular location">
    <subcellularLocation>
        <location evidence="1">Nucleus</location>
    </subcellularLocation>
</comment>
<feature type="compositionally biased region" description="Acidic residues" evidence="7">
    <location>
        <begin position="598"/>
        <end position="609"/>
    </location>
</feature>
<dbReference type="Pfam" id="PF00271">
    <property type="entry name" value="Helicase_C"/>
    <property type="match status" value="1"/>
</dbReference>
<dbReference type="InterPro" id="IPR001650">
    <property type="entry name" value="Helicase_C-like"/>
</dbReference>
<feature type="compositionally biased region" description="Acidic residues" evidence="7">
    <location>
        <begin position="466"/>
        <end position="481"/>
    </location>
</feature>
<keyword evidence="2" id="KW-0547">Nucleotide-binding</keyword>
<feature type="compositionally biased region" description="Basic residues" evidence="7">
    <location>
        <begin position="773"/>
        <end position="788"/>
    </location>
</feature>
<proteinExistence type="predicted"/>
<feature type="region of interest" description="Disordered" evidence="7">
    <location>
        <begin position="747"/>
        <end position="791"/>
    </location>
</feature>
<dbReference type="PANTHER" id="PTHR45821">
    <property type="entry name" value="SNF2 DOMAIN-CONTAINING PROTEIN CLASSY 2-RELATED"/>
    <property type="match status" value="1"/>
</dbReference>
<dbReference type="EMBL" id="JACEFO010000544">
    <property type="protein sequence ID" value="KAF8765736.1"/>
    <property type="molecule type" value="Genomic_DNA"/>
</dbReference>
<evidence type="ECO:0000256" key="5">
    <source>
        <dbReference type="ARBA" id="ARBA00022840"/>
    </source>
</evidence>
<keyword evidence="4" id="KW-0347">Helicase</keyword>
<keyword evidence="6" id="KW-0539">Nucleus</keyword>
<dbReference type="GO" id="GO:0080188">
    <property type="term" value="P:gene silencing by siRNA-directed DNA methylation"/>
    <property type="evidence" value="ECO:0007669"/>
    <property type="project" value="InterPro"/>
</dbReference>
<feature type="compositionally biased region" description="Basic residues" evidence="7">
    <location>
        <begin position="1"/>
        <end position="10"/>
    </location>
</feature>
<feature type="region of interest" description="Disordered" evidence="7">
    <location>
        <begin position="280"/>
        <end position="326"/>
    </location>
</feature>
<organism evidence="10 11">
    <name type="scientific">Digitaria exilis</name>
    <dbReference type="NCBI Taxonomy" id="1010633"/>
    <lineage>
        <taxon>Eukaryota</taxon>
        <taxon>Viridiplantae</taxon>
        <taxon>Streptophyta</taxon>
        <taxon>Embryophyta</taxon>
        <taxon>Tracheophyta</taxon>
        <taxon>Spermatophyta</taxon>
        <taxon>Magnoliopsida</taxon>
        <taxon>Liliopsida</taxon>
        <taxon>Poales</taxon>
        <taxon>Poaceae</taxon>
        <taxon>PACMAD clade</taxon>
        <taxon>Panicoideae</taxon>
        <taxon>Panicodae</taxon>
        <taxon>Paniceae</taxon>
        <taxon>Anthephorinae</taxon>
        <taxon>Digitaria</taxon>
    </lineage>
</organism>
<dbReference type="PANTHER" id="PTHR45821:SF26">
    <property type="entry name" value="SNF2P"/>
    <property type="match status" value="1"/>
</dbReference>
<feature type="region of interest" description="Disordered" evidence="7">
    <location>
        <begin position="409"/>
        <end position="444"/>
    </location>
</feature>
<dbReference type="InterPro" id="IPR014001">
    <property type="entry name" value="Helicase_ATP-bd"/>
</dbReference>
<dbReference type="GO" id="GO:0004386">
    <property type="term" value="F:helicase activity"/>
    <property type="evidence" value="ECO:0007669"/>
    <property type="project" value="UniProtKB-KW"/>
</dbReference>
<feature type="compositionally biased region" description="Low complexity" evidence="7">
    <location>
        <begin position="15"/>
        <end position="28"/>
    </location>
</feature>
<feature type="region of interest" description="Disordered" evidence="7">
    <location>
        <begin position="366"/>
        <end position="391"/>
    </location>
</feature>
<feature type="compositionally biased region" description="Basic and acidic residues" evidence="7">
    <location>
        <begin position="154"/>
        <end position="173"/>
    </location>
</feature>
<dbReference type="SMART" id="SM00487">
    <property type="entry name" value="DEXDc"/>
    <property type="match status" value="1"/>
</dbReference>
<evidence type="ECO:0000313" key="10">
    <source>
        <dbReference type="EMBL" id="KAF8765736.1"/>
    </source>
</evidence>
<evidence type="ECO:0000313" key="11">
    <source>
        <dbReference type="Proteomes" id="UP000636709"/>
    </source>
</evidence>
<keyword evidence="11" id="KW-1185">Reference proteome</keyword>
<dbReference type="PROSITE" id="PS51194">
    <property type="entry name" value="HELICASE_CTER"/>
    <property type="match status" value="1"/>
</dbReference>